<dbReference type="Proteomes" id="UP001596122">
    <property type="component" value="Unassembled WGS sequence"/>
</dbReference>
<dbReference type="PROSITE" id="PS51464">
    <property type="entry name" value="SIS"/>
    <property type="match status" value="1"/>
</dbReference>
<evidence type="ECO:0000256" key="3">
    <source>
        <dbReference type="SAM" id="MobiDB-lite"/>
    </source>
</evidence>
<evidence type="ECO:0000313" key="6">
    <source>
        <dbReference type="Proteomes" id="UP001596122"/>
    </source>
</evidence>
<dbReference type="Pfam" id="PF13580">
    <property type="entry name" value="SIS_2"/>
    <property type="match status" value="1"/>
</dbReference>
<feature type="domain" description="SIS" evidence="4">
    <location>
        <begin position="503"/>
        <end position="661"/>
    </location>
</feature>
<dbReference type="Gene3D" id="3.40.50.10490">
    <property type="entry name" value="Glucose-6-phosphate isomerase like protein, domain 1"/>
    <property type="match status" value="1"/>
</dbReference>
<dbReference type="InterPro" id="IPR028098">
    <property type="entry name" value="Glyco_trans_4-like_N"/>
</dbReference>
<comment type="caution">
    <text evidence="5">The sequence shown here is derived from an EMBL/GenBank/DDBJ whole genome shotgun (WGS) entry which is preliminary data.</text>
</comment>
<dbReference type="Pfam" id="PF00534">
    <property type="entry name" value="Glycos_transf_1"/>
    <property type="match status" value="1"/>
</dbReference>
<dbReference type="PANTHER" id="PTHR30390:SF6">
    <property type="entry name" value="DNAA INITIATOR-ASSOCIATING PROTEIN DIAA"/>
    <property type="match status" value="1"/>
</dbReference>
<organism evidence="5 6">
    <name type="scientific">Aquipuribacter nitratireducens</name>
    <dbReference type="NCBI Taxonomy" id="650104"/>
    <lineage>
        <taxon>Bacteria</taxon>
        <taxon>Bacillati</taxon>
        <taxon>Actinomycetota</taxon>
        <taxon>Actinomycetes</taxon>
        <taxon>Micrococcales</taxon>
        <taxon>Intrasporangiaceae</taxon>
        <taxon>Aquipuribacter</taxon>
    </lineage>
</organism>
<name>A0ABW0GKK7_9MICO</name>
<dbReference type="EC" id="2.4.-.-" evidence="5"/>
<dbReference type="InterPro" id="IPR050099">
    <property type="entry name" value="SIS_GmhA/DiaA_subfam"/>
</dbReference>
<keyword evidence="1 5" id="KW-0328">Glycosyltransferase</keyword>
<dbReference type="InterPro" id="IPR046348">
    <property type="entry name" value="SIS_dom_sf"/>
</dbReference>
<evidence type="ECO:0000313" key="5">
    <source>
        <dbReference type="EMBL" id="MFC5380413.1"/>
    </source>
</evidence>
<keyword evidence="2 5" id="KW-0808">Transferase</keyword>
<dbReference type="EMBL" id="JBHSLD010000007">
    <property type="protein sequence ID" value="MFC5380413.1"/>
    <property type="molecule type" value="Genomic_DNA"/>
</dbReference>
<accession>A0ABW0GKK7</accession>
<evidence type="ECO:0000256" key="1">
    <source>
        <dbReference type="ARBA" id="ARBA00022676"/>
    </source>
</evidence>
<dbReference type="CDD" id="cd05006">
    <property type="entry name" value="SIS_GmhA"/>
    <property type="match status" value="1"/>
</dbReference>
<gene>
    <name evidence="5" type="ORF">ACFPJ6_06390</name>
</gene>
<dbReference type="GO" id="GO:0016757">
    <property type="term" value="F:glycosyltransferase activity"/>
    <property type="evidence" value="ECO:0007669"/>
    <property type="project" value="UniProtKB-KW"/>
</dbReference>
<evidence type="ECO:0000259" key="4">
    <source>
        <dbReference type="PROSITE" id="PS51464"/>
    </source>
</evidence>
<reference evidence="6" key="1">
    <citation type="journal article" date="2019" name="Int. J. Syst. Evol. Microbiol.">
        <title>The Global Catalogue of Microorganisms (GCM) 10K type strain sequencing project: providing services to taxonomists for standard genome sequencing and annotation.</title>
        <authorList>
            <consortium name="The Broad Institute Genomics Platform"/>
            <consortium name="The Broad Institute Genome Sequencing Center for Infectious Disease"/>
            <person name="Wu L."/>
            <person name="Ma J."/>
        </authorList>
    </citation>
    <scope>NUCLEOTIDE SEQUENCE [LARGE SCALE GENOMIC DNA]</scope>
    <source>
        <strain evidence="6">CCUG 43114</strain>
    </source>
</reference>
<evidence type="ECO:0000256" key="2">
    <source>
        <dbReference type="ARBA" id="ARBA00022679"/>
    </source>
</evidence>
<dbReference type="RefSeq" id="WP_340268307.1">
    <property type="nucleotide sequence ID" value="NZ_JBBEOG010000002.1"/>
</dbReference>
<dbReference type="InterPro" id="IPR001347">
    <property type="entry name" value="SIS_dom"/>
</dbReference>
<keyword evidence="6" id="KW-1185">Reference proteome</keyword>
<sequence>MRHTHDLDGRRGGPPATRPLRVDLVSEHASPLAVLGGTDAGGQNVHVAALARALAARGHRVVVHTRRDDPRAPETVPFADGVDVVHSFAGPPRPLPKDDLLPHMRRFGDELARRWRDDGVPDVVHAHFWMSAVAVRHAVRRLREEHLAAPVTVVTFHALGAVKRRFQGGADTSPPDRLDVERELLHDLDGVVATCRDEVRELLGSGAEAERLHVVPCGVDVARFAPDGPADGPWRPGTARLLSLGRLVERKGVDTVVAALARLPHAELVVAGGPDASGLSDDPDVRRLRATAAAHGVAERVHVVGRVDQGGAARLLRAADVLVTVPWYEPFGIVPLEAMACGTPVVASAVGGMLDTVVDVEDDPVDGTGALVPPRDPHALAERIGRLLEDPALLRRAGAAGVDRARRAFTWESVAERTEQVYAGLVGGAPGRGPAEEAEDVLVLPSGPIGPPATATTPATTPTTTSTAAPAAKAGFGTVREHVADLSLAVDSLVAQEAEIERWGRRLAACLDGGRLLVAGNGGSAAEAQHLTAELVGRFEGERRPLSAIPLHGDTSTVTAVGNDYGGDEVFARQVEAHGRPGDVVLLLSTSGRSPNVLRAAARARERGLEVWAMTGALPNPLAAIADRTLAVGGRSTSAVQEGHLVAVHAVCAAVERHLASAERSRVVDLRPSAEVAG</sequence>
<proteinExistence type="predicted"/>
<feature type="compositionally biased region" description="Low complexity" evidence="3">
    <location>
        <begin position="452"/>
        <end position="468"/>
    </location>
</feature>
<dbReference type="SUPFAM" id="SSF53697">
    <property type="entry name" value="SIS domain"/>
    <property type="match status" value="1"/>
</dbReference>
<dbReference type="PANTHER" id="PTHR30390">
    <property type="entry name" value="SEDOHEPTULOSE 7-PHOSPHATE ISOMERASE / DNAA INITIATOR-ASSOCIATING FACTOR FOR REPLICATION INITIATION"/>
    <property type="match status" value="1"/>
</dbReference>
<dbReference type="InterPro" id="IPR035461">
    <property type="entry name" value="GmhA/DiaA"/>
</dbReference>
<dbReference type="InterPro" id="IPR001296">
    <property type="entry name" value="Glyco_trans_1"/>
</dbReference>
<dbReference type="Gene3D" id="3.40.50.2000">
    <property type="entry name" value="Glycogen Phosphorylase B"/>
    <property type="match status" value="2"/>
</dbReference>
<protein>
    <submittedName>
        <fullName evidence="5">Glycosyltransferase</fullName>
        <ecNumber evidence="5">2.4.-.-</ecNumber>
    </submittedName>
</protein>
<dbReference type="SUPFAM" id="SSF53756">
    <property type="entry name" value="UDP-Glycosyltransferase/glycogen phosphorylase"/>
    <property type="match status" value="1"/>
</dbReference>
<feature type="region of interest" description="Disordered" evidence="3">
    <location>
        <begin position="448"/>
        <end position="468"/>
    </location>
</feature>
<dbReference type="Pfam" id="PF13439">
    <property type="entry name" value="Glyco_transf_4"/>
    <property type="match status" value="1"/>
</dbReference>